<sequence>MKTCLTAIPGHPGKKMGHTSSTVLDPICLISTDTPARGSGTDFNQVGDFK</sequence>
<gene>
    <name evidence="1" type="ORF">I79_003711</name>
</gene>
<dbReference type="AlphaFoldDB" id="G3H0P7"/>
<name>G3H0P7_CRIGR</name>
<reference evidence="2" key="1">
    <citation type="journal article" date="2011" name="Nat. Biotechnol.">
        <title>The genomic sequence of the Chinese hamster ovary (CHO)-K1 cell line.</title>
        <authorList>
            <person name="Xu X."/>
            <person name="Nagarajan H."/>
            <person name="Lewis N.E."/>
            <person name="Pan S."/>
            <person name="Cai Z."/>
            <person name="Liu X."/>
            <person name="Chen W."/>
            <person name="Xie M."/>
            <person name="Wang W."/>
            <person name="Hammond S."/>
            <person name="Andersen M.R."/>
            <person name="Neff N."/>
            <person name="Passarelli B."/>
            <person name="Koh W."/>
            <person name="Fan H.C."/>
            <person name="Wang J."/>
            <person name="Gui Y."/>
            <person name="Lee K.H."/>
            <person name="Betenbaugh M.J."/>
            <person name="Quake S.R."/>
            <person name="Famili I."/>
            <person name="Palsson B.O."/>
            <person name="Wang J."/>
        </authorList>
    </citation>
    <scope>NUCLEOTIDE SEQUENCE [LARGE SCALE GENOMIC DNA]</scope>
    <source>
        <strain evidence="2">CHO K1 cell line</strain>
    </source>
</reference>
<dbReference type="InParanoid" id="G3H0P7"/>
<evidence type="ECO:0000313" key="2">
    <source>
        <dbReference type="Proteomes" id="UP000001075"/>
    </source>
</evidence>
<evidence type="ECO:0000313" key="1">
    <source>
        <dbReference type="EMBL" id="EGV96808.1"/>
    </source>
</evidence>
<organism evidence="1 2">
    <name type="scientific">Cricetulus griseus</name>
    <name type="common">Chinese hamster</name>
    <name type="synonym">Cricetulus barabensis griseus</name>
    <dbReference type="NCBI Taxonomy" id="10029"/>
    <lineage>
        <taxon>Eukaryota</taxon>
        <taxon>Metazoa</taxon>
        <taxon>Chordata</taxon>
        <taxon>Craniata</taxon>
        <taxon>Vertebrata</taxon>
        <taxon>Euteleostomi</taxon>
        <taxon>Mammalia</taxon>
        <taxon>Eutheria</taxon>
        <taxon>Euarchontoglires</taxon>
        <taxon>Glires</taxon>
        <taxon>Rodentia</taxon>
        <taxon>Myomorpha</taxon>
        <taxon>Muroidea</taxon>
        <taxon>Cricetidae</taxon>
        <taxon>Cricetinae</taxon>
        <taxon>Cricetulus</taxon>
    </lineage>
</organism>
<dbReference type="EMBL" id="JH000096">
    <property type="protein sequence ID" value="EGV96808.1"/>
    <property type="molecule type" value="Genomic_DNA"/>
</dbReference>
<accession>G3H0P7</accession>
<dbReference type="Proteomes" id="UP000001075">
    <property type="component" value="Unassembled WGS sequence"/>
</dbReference>
<protein>
    <submittedName>
        <fullName evidence="1">Uncharacterized protein</fullName>
    </submittedName>
</protein>
<proteinExistence type="predicted"/>